<sequence>MGFWGILDMLHSDLDTELSRQYGWIALQISKTLGSASQRYRETLETNPKLSSLIESCKDFDPLDARTHKLVDWARRNEVAAVRYILGRHGHSVDINERDRGKTAIHFATSAQNVEMVWLLLGAGADLRIRDSSGVSQAATATRDGCSEILDIFIRHDLDAVRATSVGLGIFYGDRSLLMVAAERGHINCVQLILKALPFSLQLRSEKGDNALGMACKAHMPVQDPSAVVDVLLKSGIDTRNQNRDGMNALHIAADRRLSHAVNSILSSGMAIDVNTQDGIGRTALHYAMGDSTGIAETLIRVGADPSIRDKEGHTALEVAILHDQQIAPDDESVRAICRSGKITPDDAAEALKIAAQVGRSDFSLYYGNLNLPYAPSSRILLQFVTMKFSSG</sequence>
<dbReference type="InterPro" id="IPR051165">
    <property type="entry name" value="Multifunctional_ANK_Repeat"/>
</dbReference>
<name>A0AAV9VQA1_9PEZI</name>
<keyword evidence="2 3" id="KW-0040">ANK repeat</keyword>
<evidence type="ECO:0008006" key="6">
    <source>
        <dbReference type="Google" id="ProtNLM"/>
    </source>
</evidence>
<dbReference type="PROSITE" id="PS50297">
    <property type="entry name" value="ANK_REP_REGION"/>
    <property type="match status" value="1"/>
</dbReference>
<dbReference type="PANTHER" id="PTHR24123">
    <property type="entry name" value="ANKYRIN REPEAT-CONTAINING"/>
    <property type="match status" value="1"/>
</dbReference>
<proteinExistence type="predicted"/>
<evidence type="ECO:0000313" key="4">
    <source>
        <dbReference type="EMBL" id="KAK6495338.1"/>
    </source>
</evidence>
<dbReference type="PROSITE" id="PS50088">
    <property type="entry name" value="ANK_REPEAT"/>
    <property type="match status" value="2"/>
</dbReference>
<organism evidence="4 5">
    <name type="scientific">Arthrobotrys musiformis</name>
    <dbReference type="NCBI Taxonomy" id="47236"/>
    <lineage>
        <taxon>Eukaryota</taxon>
        <taxon>Fungi</taxon>
        <taxon>Dikarya</taxon>
        <taxon>Ascomycota</taxon>
        <taxon>Pezizomycotina</taxon>
        <taxon>Orbiliomycetes</taxon>
        <taxon>Orbiliales</taxon>
        <taxon>Orbiliaceae</taxon>
        <taxon>Arthrobotrys</taxon>
    </lineage>
</organism>
<evidence type="ECO:0000313" key="5">
    <source>
        <dbReference type="Proteomes" id="UP001370758"/>
    </source>
</evidence>
<feature type="repeat" description="ANK" evidence="3">
    <location>
        <begin position="245"/>
        <end position="277"/>
    </location>
</feature>
<dbReference type="InterPro" id="IPR036770">
    <property type="entry name" value="Ankyrin_rpt-contain_sf"/>
</dbReference>
<dbReference type="SMART" id="SM00248">
    <property type="entry name" value="ANK"/>
    <property type="match status" value="6"/>
</dbReference>
<evidence type="ECO:0000256" key="2">
    <source>
        <dbReference type="ARBA" id="ARBA00023043"/>
    </source>
</evidence>
<reference evidence="4 5" key="1">
    <citation type="submission" date="2023-08" db="EMBL/GenBank/DDBJ databases">
        <authorList>
            <person name="Palmer J.M."/>
        </authorList>
    </citation>
    <scope>NUCLEOTIDE SEQUENCE [LARGE SCALE GENOMIC DNA]</scope>
    <source>
        <strain evidence="4 5">TWF481</strain>
    </source>
</reference>
<dbReference type="Gene3D" id="1.25.40.20">
    <property type="entry name" value="Ankyrin repeat-containing domain"/>
    <property type="match status" value="2"/>
</dbReference>
<gene>
    <name evidence="4" type="ORF">TWF481_003362</name>
</gene>
<keyword evidence="5" id="KW-1185">Reference proteome</keyword>
<dbReference type="Pfam" id="PF12796">
    <property type="entry name" value="Ank_2"/>
    <property type="match status" value="2"/>
</dbReference>
<keyword evidence="1" id="KW-0677">Repeat</keyword>
<evidence type="ECO:0000256" key="1">
    <source>
        <dbReference type="ARBA" id="ARBA00022737"/>
    </source>
</evidence>
<dbReference type="SUPFAM" id="SSF48403">
    <property type="entry name" value="Ankyrin repeat"/>
    <property type="match status" value="1"/>
</dbReference>
<dbReference type="EMBL" id="JAVHJL010000013">
    <property type="protein sequence ID" value="KAK6495338.1"/>
    <property type="molecule type" value="Genomic_DNA"/>
</dbReference>
<accession>A0AAV9VQA1</accession>
<dbReference type="InterPro" id="IPR002110">
    <property type="entry name" value="Ankyrin_rpt"/>
</dbReference>
<dbReference type="PANTHER" id="PTHR24123:SF33">
    <property type="entry name" value="PROTEIN HOS4"/>
    <property type="match status" value="1"/>
</dbReference>
<feature type="repeat" description="ANK" evidence="3">
    <location>
        <begin position="100"/>
        <end position="132"/>
    </location>
</feature>
<dbReference type="AlphaFoldDB" id="A0AAV9VQA1"/>
<protein>
    <recommendedName>
        <fullName evidence="6">Ankyrin</fullName>
    </recommendedName>
</protein>
<comment type="caution">
    <text evidence="4">The sequence shown here is derived from an EMBL/GenBank/DDBJ whole genome shotgun (WGS) entry which is preliminary data.</text>
</comment>
<evidence type="ECO:0000256" key="3">
    <source>
        <dbReference type="PROSITE-ProRule" id="PRU00023"/>
    </source>
</evidence>
<dbReference type="Proteomes" id="UP001370758">
    <property type="component" value="Unassembled WGS sequence"/>
</dbReference>